<dbReference type="AlphaFoldDB" id="A0A4U7BH99"/>
<dbReference type="Pfam" id="PF00646">
    <property type="entry name" value="F-box"/>
    <property type="match status" value="1"/>
</dbReference>
<feature type="region of interest" description="Disordered" evidence="1">
    <location>
        <begin position="436"/>
        <end position="463"/>
    </location>
</feature>
<name>A0A4U7BH99_9PEZI</name>
<accession>A0A4U7BH99</accession>
<dbReference type="SUPFAM" id="SSF81383">
    <property type="entry name" value="F-box domain"/>
    <property type="match status" value="1"/>
</dbReference>
<proteinExistence type="predicted"/>
<organism evidence="3 4">
    <name type="scientific">Elsinoe australis</name>
    <dbReference type="NCBI Taxonomy" id="40998"/>
    <lineage>
        <taxon>Eukaryota</taxon>
        <taxon>Fungi</taxon>
        <taxon>Dikarya</taxon>
        <taxon>Ascomycota</taxon>
        <taxon>Pezizomycotina</taxon>
        <taxon>Dothideomycetes</taxon>
        <taxon>Dothideomycetidae</taxon>
        <taxon>Myriangiales</taxon>
        <taxon>Elsinoaceae</taxon>
        <taxon>Elsinoe</taxon>
    </lineage>
</organism>
<dbReference type="Proteomes" id="UP000308133">
    <property type="component" value="Unassembled WGS sequence"/>
</dbReference>
<reference evidence="3 4" key="1">
    <citation type="submission" date="2018-02" db="EMBL/GenBank/DDBJ databases">
        <title>Draft genome sequences of Elsinoe sp., causing black scab on jojoba.</title>
        <authorList>
            <person name="Stodart B."/>
            <person name="Jeffress S."/>
            <person name="Ash G."/>
            <person name="Arun Chinnappa K."/>
        </authorList>
    </citation>
    <scope>NUCLEOTIDE SEQUENCE [LARGE SCALE GENOMIC DNA]</scope>
    <source>
        <strain evidence="3 4">Hillstone_2</strain>
    </source>
</reference>
<dbReference type="InterPro" id="IPR001810">
    <property type="entry name" value="F-box_dom"/>
</dbReference>
<comment type="caution">
    <text evidence="3">The sequence shown here is derived from an EMBL/GenBank/DDBJ whole genome shotgun (WGS) entry which is preliminary data.</text>
</comment>
<evidence type="ECO:0000313" key="4">
    <source>
        <dbReference type="Proteomes" id="UP000308133"/>
    </source>
</evidence>
<evidence type="ECO:0000313" key="3">
    <source>
        <dbReference type="EMBL" id="TKX27657.1"/>
    </source>
</evidence>
<dbReference type="EMBL" id="PTQR01000002">
    <property type="protein sequence ID" value="TKX27657.1"/>
    <property type="molecule type" value="Genomic_DNA"/>
</dbReference>
<sequence length="663" mass="74221">MSRLLDCSHEVLHNILTQVEPADLASLAISCRSLNTFIDGNVLLHKDLVLQRWDAPLTPTEQDYPTALHSLVLLQKTFTSPSLTTKQTSLSTSGPTILSLLSVPSERNTAFLTSNFTSQPNIDALLTRSTLYVHAGTSSQTPADSPSDRQISAKLHVHFGIPVDHASPSCPYRYATNRPGYGSVRSPYHILYPRSHGNAFQSQGAEEDEDGKGHYLRSSVAVRVPANNVARAKVYDLREYTTKSLWGPFKEDGSHEVDWEKMEAVMVLLGYNLRMFAERTRGVGGLWYGPWEGVAAGSFREPDWGKGEAGVDGISRLAARGEVLGLSGDGHGEEWRNEEERDVEMRQRELDEKDPFGISGTWMRVVCFLDYNDLYAFNFTRPRGVEDDKGIDTREAIRLIKLKLKVTRVVFPTGDAEDSDSSSDYAGDLDVEARYREGPASPYSPKNNKKDTPLRGQTKTKNHPYSHWPVVYFTGTSRSLHASWDPNANSRIRGVVRMTKHGDVRWTTWSIFHGEERWRSEGIQVGGPKSGRGVLGNWFDKDFEAQGPAGPTAFWKVSNHIIEDKEEDPTAHHHLPFLWPLDDDSDGDDDEDFDDDQNPPRDGSSEEREDFESRRDEEDDDQEGVGEVGYGDVEIIDEELEGVEFVVEDTRDDVIEDGEGEGA</sequence>
<dbReference type="InterPro" id="IPR036047">
    <property type="entry name" value="F-box-like_dom_sf"/>
</dbReference>
<feature type="compositionally biased region" description="Acidic residues" evidence="1">
    <location>
        <begin position="654"/>
        <end position="663"/>
    </location>
</feature>
<protein>
    <submittedName>
        <fullName evidence="3">F-box domain-containing protein 1</fullName>
    </submittedName>
</protein>
<feature type="compositionally biased region" description="Acidic residues" evidence="1">
    <location>
        <begin position="634"/>
        <end position="647"/>
    </location>
</feature>
<feature type="region of interest" description="Disordered" evidence="1">
    <location>
        <begin position="567"/>
        <end position="663"/>
    </location>
</feature>
<feature type="domain" description="F-box" evidence="2">
    <location>
        <begin position="4"/>
        <end position="44"/>
    </location>
</feature>
<feature type="compositionally biased region" description="Acidic residues" evidence="1">
    <location>
        <begin position="581"/>
        <end position="597"/>
    </location>
</feature>
<gene>
    <name evidence="3" type="ORF">C1H76_0081</name>
</gene>
<evidence type="ECO:0000256" key="1">
    <source>
        <dbReference type="SAM" id="MobiDB-lite"/>
    </source>
</evidence>
<feature type="compositionally biased region" description="Basic and acidic residues" evidence="1">
    <location>
        <begin position="603"/>
        <end position="616"/>
    </location>
</feature>
<evidence type="ECO:0000259" key="2">
    <source>
        <dbReference type="Pfam" id="PF00646"/>
    </source>
</evidence>